<evidence type="ECO:0000256" key="3">
    <source>
        <dbReference type="ARBA" id="ARBA00022777"/>
    </source>
</evidence>
<comment type="similarity">
    <text evidence="1">Belongs to the FGGY kinase family.</text>
</comment>
<dbReference type="InterPro" id="IPR018484">
    <property type="entry name" value="FGGY_N"/>
</dbReference>
<protein>
    <submittedName>
        <fullName evidence="6">FGGY-family carbohydrate kinase</fullName>
        <ecNumber evidence="6">2.7.1.-</ecNumber>
    </submittedName>
</protein>
<evidence type="ECO:0000256" key="2">
    <source>
        <dbReference type="ARBA" id="ARBA00022679"/>
    </source>
</evidence>
<reference evidence="7" key="1">
    <citation type="journal article" date="2019" name="Int. J. Syst. Evol. Microbiol.">
        <title>The Global Catalogue of Microorganisms (GCM) 10K type strain sequencing project: providing services to taxonomists for standard genome sequencing and annotation.</title>
        <authorList>
            <consortium name="The Broad Institute Genomics Platform"/>
            <consortium name="The Broad Institute Genome Sequencing Center for Infectious Disease"/>
            <person name="Wu L."/>
            <person name="Ma J."/>
        </authorList>
    </citation>
    <scope>NUCLEOTIDE SEQUENCE [LARGE SCALE GENOMIC DNA]</scope>
    <source>
        <strain evidence="7">CCM 8749</strain>
    </source>
</reference>
<dbReference type="CDD" id="cd07783">
    <property type="entry name" value="ASKHA_NBD_FGGY_SePSK_AtXK1-like"/>
    <property type="match status" value="1"/>
</dbReference>
<name>A0ABW1IV53_9BACL</name>
<dbReference type="Pfam" id="PF02782">
    <property type="entry name" value="FGGY_C"/>
    <property type="match status" value="1"/>
</dbReference>
<keyword evidence="3 6" id="KW-0418">Kinase</keyword>
<evidence type="ECO:0000259" key="5">
    <source>
        <dbReference type="Pfam" id="PF02782"/>
    </source>
</evidence>
<dbReference type="EC" id="2.7.1.-" evidence="6"/>
<dbReference type="PANTHER" id="PTHR43095">
    <property type="entry name" value="SUGAR KINASE"/>
    <property type="match status" value="1"/>
</dbReference>
<dbReference type="RefSeq" id="WP_379896493.1">
    <property type="nucleotide sequence ID" value="NZ_CBCSCT010000005.1"/>
</dbReference>
<dbReference type="Pfam" id="PF00370">
    <property type="entry name" value="FGGY_N"/>
    <property type="match status" value="1"/>
</dbReference>
<evidence type="ECO:0000256" key="1">
    <source>
        <dbReference type="ARBA" id="ARBA00009156"/>
    </source>
</evidence>
<evidence type="ECO:0000313" key="7">
    <source>
        <dbReference type="Proteomes" id="UP001596250"/>
    </source>
</evidence>
<dbReference type="InterPro" id="IPR018485">
    <property type="entry name" value="FGGY_C"/>
</dbReference>
<sequence>MQTELAFLGIDIGTQGVRVTGLLEHGELCASYASPFTSHHPHQVLRQEQDPEDWWRSVVICLQHVVMDLKKRNALTRIHSITVSSTSGTVIPLDRDHRPLSKAIMYSDQRSHEFAKTCCHAAEQSGVPFTAFNSSSGLSKMVWFQHACPMLAEQAAYWIHAADFIVGRLCGIWGVSDETNSLKSGYDLMNRRWPNYIQDALGIPRSSLPGVVPTGTILGPVTKDVAELTGLPPTAHVTVGVTDSCASQIASGAFRPGDWNTTIGTTLVLKGVTRDPIDDPHHRIYNHRHPDGYWMPGGASNTGADWVTLDYSDHELDQLNKEAVLLTPTPWLAYPLKQHGERFPFTAPHAEGFEPSHLTRAEQFAARMEGTAYIERMAYHLVEELSRQKVGQVYTAGGASNSLTWLQIRSDVMRVPILKMKHASGSAGAAVLAASRTHYSNLQEAGSQMVVLDRRIEPSGASLQQQYAERYEAFIQQLSDKGYLSSFRKDANR</sequence>
<proteinExistence type="inferred from homology"/>
<comment type="caution">
    <text evidence="6">The sequence shown here is derived from an EMBL/GenBank/DDBJ whole genome shotgun (WGS) entry which is preliminary data.</text>
</comment>
<dbReference type="EMBL" id="JBHSQV010000186">
    <property type="protein sequence ID" value="MFC5988962.1"/>
    <property type="molecule type" value="Genomic_DNA"/>
</dbReference>
<dbReference type="PIRSF" id="PIRSF000538">
    <property type="entry name" value="GlpK"/>
    <property type="match status" value="1"/>
</dbReference>
<gene>
    <name evidence="6" type="ORF">ACFPXP_21370</name>
</gene>
<evidence type="ECO:0000313" key="6">
    <source>
        <dbReference type="EMBL" id="MFC5988962.1"/>
    </source>
</evidence>
<dbReference type="GO" id="GO:0016301">
    <property type="term" value="F:kinase activity"/>
    <property type="evidence" value="ECO:0007669"/>
    <property type="project" value="UniProtKB-KW"/>
</dbReference>
<keyword evidence="7" id="KW-1185">Reference proteome</keyword>
<dbReference type="SUPFAM" id="SSF53067">
    <property type="entry name" value="Actin-like ATPase domain"/>
    <property type="match status" value="2"/>
</dbReference>
<dbReference type="InterPro" id="IPR043129">
    <property type="entry name" value="ATPase_NBD"/>
</dbReference>
<dbReference type="Gene3D" id="3.30.420.40">
    <property type="match status" value="2"/>
</dbReference>
<keyword evidence="2 6" id="KW-0808">Transferase</keyword>
<evidence type="ECO:0000259" key="4">
    <source>
        <dbReference type="Pfam" id="PF00370"/>
    </source>
</evidence>
<organism evidence="6 7">
    <name type="scientific">Marinicrinis lubricantis</name>
    <dbReference type="NCBI Taxonomy" id="2086470"/>
    <lineage>
        <taxon>Bacteria</taxon>
        <taxon>Bacillati</taxon>
        <taxon>Bacillota</taxon>
        <taxon>Bacilli</taxon>
        <taxon>Bacillales</taxon>
        <taxon>Paenibacillaceae</taxon>
    </lineage>
</organism>
<dbReference type="InterPro" id="IPR050406">
    <property type="entry name" value="FGGY_Carb_Kinase"/>
</dbReference>
<dbReference type="Proteomes" id="UP001596250">
    <property type="component" value="Unassembled WGS sequence"/>
</dbReference>
<accession>A0ABW1IV53</accession>
<feature type="domain" description="Carbohydrate kinase FGGY C-terminal" evidence="5">
    <location>
        <begin position="261"/>
        <end position="434"/>
    </location>
</feature>
<dbReference type="InterPro" id="IPR000577">
    <property type="entry name" value="Carb_kinase_FGGY"/>
</dbReference>
<feature type="domain" description="Carbohydrate kinase FGGY N-terminal" evidence="4">
    <location>
        <begin position="7"/>
        <end position="248"/>
    </location>
</feature>